<dbReference type="InterPro" id="IPR036982">
    <property type="entry name" value="Deoxyhypusine_synthase_sf"/>
</dbReference>
<keyword evidence="3" id="KW-1185">Reference proteome</keyword>
<organism evidence="2 3">
    <name type="scientific">Candidatus Nitrosarchaeum limnium BG20</name>
    <dbReference type="NCBI Taxonomy" id="859192"/>
    <lineage>
        <taxon>Archaea</taxon>
        <taxon>Nitrososphaerota</taxon>
        <taxon>Nitrososphaeria</taxon>
        <taxon>Nitrosopumilales</taxon>
        <taxon>Nitrosopumilaceae</taxon>
        <taxon>Nitrosarchaeum</taxon>
    </lineage>
</organism>
<protein>
    <recommendedName>
        <fullName evidence="4">Deoxyhypusine synthase</fullName>
    </recommendedName>
</protein>
<name>S2E3V8_9ARCH</name>
<proteinExistence type="inferred from homology"/>
<evidence type="ECO:0008006" key="4">
    <source>
        <dbReference type="Google" id="ProtNLM"/>
    </source>
</evidence>
<sequence>MVREAISWGKVTQQARQATLHAEVTTILPFIYAALISRIKSKN</sequence>
<gene>
    <name evidence="2" type="ORF">BG20_I1347</name>
</gene>
<dbReference type="Gene3D" id="3.40.910.10">
    <property type="entry name" value="Deoxyhypusine synthase"/>
    <property type="match status" value="1"/>
</dbReference>
<comment type="similarity">
    <text evidence="1">Belongs to the deoxyhypusine synthase family.</text>
</comment>
<evidence type="ECO:0000313" key="3">
    <source>
        <dbReference type="Proteomes" id="UP000014065"/>
    </source>
</evidence>
<evidence type="ECO:0000313" key="2">
    <source>
        <dbReference type="EMBL" id="EPA05925.1"/>
    </source>
</evidence>
<accession>S2E3V8</accession>
<dbReference type="Proteomes" id="UP000014065">
    <property type="component" value="Unassembled WGS sequence"/>
</dbReference>
<reference evidence="2 3" key="1">
    <citation type="journal article" date="2012" name="J. Bacteriol.">
        <title>Genome Sequence of "Candidatus Nitrosoarchaeum limnia" BG20, a Low-Salinity Ammonia-Oxidizing Archaeon from the San Francisco Bay Estuary.</title>
        <authorList>
            <person name="Mosier A.C."/>
            <person name="Allen E.E."/>
            <person name="Kim M."/>
            <person name="Ferriera S."/>
            <person name="Francis C.A."/>
        </authorList>
    </citation>
    <scope>NUCLEOTIDE SEQUENCE [LARGE SCALE GENOMIC DNA]</scope>
    <source>
        <strain evidence="2 3">BG20</strain>
    </source>
</reference>
<comment type="caution">
    <text evidence="2">The sequence shown here is derived from an EMBL/GenBank/DDBJ whole genome shotgun (WGS) entry which is preliminary data.</text>
</comment>
<evidence type="ECO:0000256" key="1">
    <source>
        <dbReference type="ARBA" id="ARBA00009892"/>
    </source>
</evidence>
<dbReference type="AlphaFoldDB" id="S2E3V8"/>
<dbReference type="EMBL" id="AHJG01000123">
    <property type="protein sequence ID" value="EPA05925.1"/>
    <property type="molecule type" value="Genomic_DNA"/>
</dbReference>
<dbReference type="InterPro" id="IPR002773">
    <property type="entry name" value="Deoxyhypusine_synthase"/>
</dbReference>
<dbReference type="Pfam" id="PF01916">
    <property type="entry name" value="DS"/>
    <property type="match status" value="1"/>
</dbReference>
<dbReference type="InterPro" id="IPR029035">
    <property type="entry name" value="DHS-like_NAD/FAD-binding_dom"/>
</dbReference>
<dbReference type="SUPFAM" id="SSF52467">
    <property type="entry name" value="DHS-like NAD/FAD-binding domain"/>
    <property type="match status" value="1"/>
</dbReference>
<dbReference type="PATRIC" id="fig|859192.6.peg.881"/>